<evidence type="ECO:0000259" key="11">
    <source>
        <dbReference type="PROSITE" id="PS50071"/>
    </source>
</evidence>
<feature type="domain" description="Homeobox" evidence="11">
    <location>
        <begin position="255"/>
        <end position="318"/>
    </location>
</feature>
<keyword evidence="7 9" id="KW-0539">Nucleus</keyword>
<dbReference type="SMART" id="SM00389">
    <property type="entry name" value="HOX"/>
    <property type="match status" value="1"/>
</dbReference>
<dbReference type="PANTHER" id="PTHR11850">
    <property type="entry name" value="HOMEOBOX PROTEIN TRANSCRIPTION FACTORS"/>
    <property type="match status" value="1"/>
</dbReference>
<dbReference type="Proteomes" id="UP001627154">
    <property type="component" value="Unassembled WGS sequence"/>
</dbReference>
<dbReference type="SUPFAM" id="SSF46689">
    <property type="entry name" value="Homeodomain-like"/>
    <property type="match status" value="1"/>
</dbReference>
<evidence type="ECO:0000256" key="10">
    <source>
        <dbReference type="SAM" id="MobiDB-lite"/>
    </source>
</evidence>
<dbReference type="InterPro" id="IPR008422">
    <property type="entry name" value="KN_HD"/>
</dbReference>
<dbReference type="FunFam" id="1.10.10.60:FF:000008">
    <property type="entry name" value="Pre-B-cell leukemia transcription factor 1"/>
    <property type="match status" value="1"/>
</dbReference>
<dbReference type="GO" id="GO:0009887">
    <property type="term" value="P:animal organ morphogenesis"/>
    <property type="evidence" value="ECO:0007669"/>
    <property type="project" value="UniProtKB-ARBA"/>
</dbReference>
<comment type="caution">
    <text evidence="13">The sequence shown here is derived from an EMBL/GenBank/DDBJ whole genome shotgun (WGS) entry which is preliminary data.</text>
</comment>
<dbReference type="GO" id="GO:0042659">
    <property type="term" value="P:regulation of cell fate specification"/>
    <property type="evidence" value="ECO:0007669"/>
    <property type="project" value="UniProtKB-ARBA"/>
</dbReference>
<dbReference type="InterPro" id="IPR009057">
    <property type="entry name" value="Homeodomain-like_sf"/>
</dbReference>
<evidence type="ECO:0000256" key="4">
    <source>
        <dbReference type="ARBA" id="ARBA00023125"/>
    </source>
</evidence>
<dbReference type="InterPro" id="IPR017970">
    <property type="entry name" value="Homeobox_CS"/>
</dbReference>
<feature type="compositionally biased region" description="Basic and acidic residues" evidence="10">
    <location>
        <begin position="397"/>
        <end position="406"/>
    </location>
</feature>
<feature type="domain" description="PBC" evidence="12">
    <location>
        <begin position="58"/>
        <end position="256"/>
    </location>
</feature>
<name>A0ABD2XCU9_9HYME</name>
<evidence type="ECO:0000256" key="9">
    <source>
        <dbReference type="PROSITE-ProRule" id="PRU00108"/>
    </source>
</evidence>
<evidence type="ECO:0000256" key="2">
    <source>
        <dbReference type="ARBA" id="ARBA00007601"/>
    </source>
</evidence>
<evidence type="ECO:0000256" key="3">
    <source>
        <dbReference type="ARBA" id="ARBA00023015"/>
    </source>
</evidence>
<dbReference type="InterPro" id="IPR050224">
    <property type="entry name" value="TALE_homeobox"/>
</dbReference>
<evidence type="ECO:0000313" key="14">
    <source>
        <dbReference type="Proteomes" id="UP001627154"/>
    </source>
</evidence>
<dbReference type="GO" id="GO:0000987">
    <property type="term" value="F:cis-regulatory region sequence-specific DNA binding"/>
    <property type="evidence" value="ECO:0007669"/>
    <property type="project" value="UniProtKB-ARBA"/>
</dbReference>
<feature type="region of interest" description="Disordered" evidence="10">
    <location>
        <begin position="337"/>
        <end position="406"/>
    </location>
</feature>
<evidence type="ECO:0000256" key="1">
    <source>
        <dbReference type="ARBA" id="ARBA00004123"/>
    </source>
</evidence>
<dbReference type="CDD" id="cd00086">
    <property type="entry name" value="homeodomain"/>
    <property type="match status" value="1"/>
</dbReference>
<dbReference type="Pfam" id="PF05920">
    <property type="entry name" value="Homeobox_KN"/>
    <property type="match status" value="1"/>
</dbReference>
<reference evidence="13 14" key="1">
    <citation type="journal article" date="2024" name="bioRxiv">
        <title>A reference genome for Trichogramma kaykai: A tiny desert-dwelling parasitoid wasp with competing sex-ratio distorters.</title>
        <authorList>
            <person name="Culotta J."/>
            <person name="Lindsey A.R."/>
        </authorList>
    </citation>
    <scope>NUCLEOTIDE SEQUENCE [LARGE SCALE GENOMIC DNA]</scope>
    <source>
        <strain evidence="13 14">KSX58</strain>
    </source>
</reference>
<keyword evidence="3" id="KW-0805">Transcription regulation</keyword>
<keyword evidence="4 9" id="KW-0238">DNA-binding</keyword>
<feature type="region of interest" description="Disordered" evidence="10">
    <location>
        <begin position="23"/>
        <end position="60"/>
    </location>
</feature>
<dbReference type="GO" id="GO:0005634">
    <property type="term" value="C:nucleus"/>
    <property type="evidence" value="ECO:0007669"/>
    <property type="project" value="UniProtKB-SubCell"/>
</dbReference>
<dbReference type="PROSITE" id="PS50071">
    <property type="entry name" value="HOMEOBOX_2"/>
    <property type="match status" value="1"/>
</dbReference>
<comment type="subcellular location">
    <subcellularLocation>
        <location evidence="1 9">Nucleus</location>
    </subcellularLocation>
</comment>
<gene>
    <name evidence="13" type="ORF">TKK_003847</name>
</gene>
<feature type="DNA-binding region" description="Homeobox" evidence="9">
    <location>
        <begin position="257"/>
        <end position="319"/>
    </location>
</feature>
<evidence type="ECO:0000259" key="12">
    <source>
        <dbReference type="PROSITE" id="PS51978"/>
    </source>
</evidence>
<dbReference type="PROSITE" id="PS00027">
    <property type="entry name" value="HOMEOBOX_1"/>
    <property type="match status" value="1"/>
</dbReference>
<protein>
    <recommendedName>
        <fullName evidence="8">Homeobox protein extradenticle</fullName>
    </recommendedName>
</protein>
<evidence type="ECO:0000256" key="5">
    <source>
        <dbReference type="ARBA" id="ARBA00023155"/>
    </source>
</evidence>
<dbReference type="GO" id="GO:0001654">
    <property type="term" value="P:eye development"/>
    <property type="evidence" value="ECO:0007669"/>
    <property type="project" value="UniProtKB-ARBA"/>
</dbReference>
<dbReference type="InterPro" id="IPR001356">
    <property type="entry name" value="HD"/>
</dbReference>
<keyword evidence="5 9" id="KW-0371">Homeobox</keyword>
<dbReference type="GO" id="GO:0048646">
    <property type="term" value="P:anatomical structure formation involved in morphogenesis"/>
    <property type="evidence" value="ECO:0007669"/>
    <property type="project" value="UniProtKB-ARBA"/>
</dbReference>
<dbReference type="EMBL" id="JBJJXI010000031">
    <property type="protein sequence ID" value="KAL3403237.1"/>
    <property type="molecule type" value="Genomic_DNA"/>
</dbReference>
<evidence type="ECO:0000256" key="8">
    <source>
        <dbReference type="ARBA" id="ARBA00069231"/>
    </source>
</evidence>
<dbReference type="InterPro" id="IPR005542">
    <property type="entry name" value="PBX_PBC_dom"/>
</dbReference>
<dbReference type="PROSITE" id="PS51978">
    <property type="entry name" value="PBC"/>
    <property type="match status" value="1"/>
</dbReference>
<proteinExistence type="inferred from homology"/>
<sequence length="406" mass="44729">MDKDNNHHANNIMLQHGGSNVGLMGGQGQAGQNSAAYGNMGQVGDGQAGQGPEQSVEARKQDISEILQQIMNITDQSLDEAQARKHTLNCHRMKPALFSVLCEIKEKTVLSLRNTQEEEPPDPQLMRLDNMLIAEGVAGPEKGGGVGAAASVSAAAAAAGPPGQPDNAIEHSDYRAKLAQIRQIYHQELEKYEQACNEFTTHVMNLLKEQSRTRPITPKEIERMVQIIHKKFSSIQMQLKQSTCEAVMILRSRFLDARRKRRNFSKQASEILNEYFYSHLSNPYPSEEAKEELARKCGITVSQVSNWFGNKRIRYKKNIGKAQEEANLYAAKKAAGASPYSMGGASQGTPTPMMSPAPPGAPQDMAYGMGINGSDYGSQGYNDGSMGYDPMHQVNNPRERHDYDDE</sequence>
<dbReference type="Gene3D" id="1.10.10.60">
    <property type="entry name" value="Homeodomain-like"/>
    <property type="match status" value="1"/>
</dbReference>
<evidence type="ECO:0000313" key="13">
    <source>
        <dbReference type="EMBL" id="KAL3403237.1"/>
    </source>
</evidence>
<organism evidence="13 14">
    <name type="scientific">Trichogramma kaykai</name>
    <dbReference type="NCBI Taxonomy" id="54128"/>
    <lineage>
        <taxon>Eukaryota</taxon>
        <taxon>Metazoa</taxon>
        <taxon>Ecdysozoa</taxon>
        <taxon>Arthropoda</taxon>
        <taxon>Hexapoda</taxon>
        <taxon>Insecta</taxon>
        <taxon>Pterygota</taxon>
        <taxon>Neoptera</taxon>
        <taxon>Endopterygota</taxon>
        <taxon>Hymenoptera</taxon>
        <taxon>Apocrita</taxon>
        <taxon>Proctotrupomorpha</taxon>
        <taxon>Chalcidoidea</taxon>
        <taxon>Trichogrammatidae</taxon>
        <taxon>Trichogramma</taxon>
    </lineage>
</organism>
<evidence type="ECO:0000256" key="6">
    <source>
        <dbReference type="ARBA" id="ARBA00023163"/>
    </source>
</evidence>
<keyword evidence="6" id="KW-0804">Transcription</keyword>
<dbReference type="AlphaFoldDB" id="A0ABD2XCU9"/>
<comment type="similarity">
    <text evidence="2">Belongs to the TALE/PBX homeobox family.</text>
</comment>
<keyword evidence="14" id="KW-1185">Reference proteome</keyword>
<dbReference type="Pfam" id="PF03792">
    <property type="entry name" value="PBC"/>
    <property type="match status" value="1"/>
</dbReference>
<evidence type="ECO:0000256" key="7">
    <source>
        <dbReference type="ARBA" id="ARBA00023242"/>
    </source>
</evidence>
<accession>A0ABD2XCU9</accession>